<reference evidence="5 6" key="1">
    <citation type="submission" date="2020-04" db="EMBL/GenBank/DDBJ databases">
        <title>Genome analysis and antimicrobial resistance characteristics of Chryseobacterium aquaticum isolated from farmed salmonids.</title>
        <authorList>
            <person name="Saticioglu I.B."/>
            <person name="Duman M."/>
            <person name="Altun S."/>
        </authorList>
    </citation>
    <scope>NUCLEOTIDE SEQUENCE [LARGE SCALE GENOMIC DNA]</scope>
    <source>
        <strain evidence="5 6">C-174</strain>
    </source>
</reference>
<dbReference type="InterPro" id="IPR010998">
    <property type="entry name" value="Integrase_recombinase_N"/>
</dbReference>
<evidence type="ECO:0000313" key="5">
    <source>
        <dbReference type="EMBL" id="NMR34721.1"/>
    </source>
</evidence>
<dbReference type="Gene3D" id="1.10.443.10">
    <property type="entry name" value="Intergrase catalytic core"/>
    <property type="match status" value="1"/>
</dbReference>
<dbReference type="AlphaFoldDB" id="A0A848N8B6"/>
<dbReference type="GO" id="GO:0015074">
    <property type="term" value="P:DNA integration"/>
    <property type="evidence" value="ECO:0007669"/>
    <property type="project" value="InterPro"/>
</dbReference>
<evidence type="ECO:0000313" key="6">
    <source>
        <dbReference type="Proteomes" id="UP000548067"/>
    </source>
</evidence>
<dbReference type="InterPro" id="IPR025269">
    <property type="entry name" value="SAM-like_dom"/>
</dbReference>
<dbReference type="InterPro" id="IPR011010">
    <property type="entry name" value="DNA_brk_join_enz"/>
</dbReference>
<dbReference type="PROSITE" id="PS51898">
    <property type="entry name" value="TYR_RECOMBINASE"/>
    <property type="match status" value="1"/>
</dbReference>
<dbReference type="InterPro" id="IPR002104">
    <property type="entry name" value="Integrase_catalytic"/>
</dbReference>
<sequence length="416" mass="48980">MATFKFILSKLDYQKKKKSPESLLMLRYTHKKKTTHFSTHKNIDEKYWDERTQMVKRSYPGSDRFNIYIKGIRQKVEDIFNGMLIEGNDPTTDYVKSVYNADKNGTEKKKQYTFFKYAEKYLENGKNRLTASTIKSYRTALHKLEDYQDYSRNKLDWMSFDIDFYYDFMDFYTGIEGLTNNGFGKIIKNLKAILNSATEDGYNTFTGYQHKNFRTVREDVNNIYLSEEEISKLLKLDLSSDKTMERTRDLFVFGCYTGLRFSDFSQVKQEHIVGDILRIKTIKTSEWVNIPILPAVREIMDKYKDNPNNLPKSVSNQTMNRNLKVLGDLAKINCKILKIRNKGKERIEENLLKYEMICTHTARRSFATNMFKRGVPTRVIMNITTGHRTEKAFNSYIKISQDENAQLLKEYFSKSA</sequence>
<keyword evidence="2" id="KW-0238">DNA-binding</keyword>
<dbReference type="Pfam" id="PF17293">
    <property type="entry name" value="Arm-DNA-bind_5"/>
    <property type="match status" value="1"/>
</dbReference>
<dbReference type="PANTHER" id="PTHR30349:SF64">
    <property type="entry name" value="PROPHAGE INTEGRASE INTD-RELATED"/>
    <property type="match status" value="1"/>
</dbReference>
<dbReference type="Gene3D" id="1.10.150.130">
    <property type="match status" value="1"/>
</dbReference>
<comment type="caution">
    <text evidence="5">The sequence shown here is derived from an EMBL/GenBank/DDBJ whole genome shotgun (WGS) entry which is preliminary data.</text>
</comment>
<dbReference type="EMBL" id="JABCJF010000005">
    <property type="protein sequence ID" value="NMR34721.1"/>
    <property type="molecule type" value="Genomic_DNA"/>
</dbReference>
<evidence type="ECO:0000256" key="3">
    <source>
        <dbReference type="ARBA" id="ARBA00023172"/>
    </source>
</evidence>
<protein>
    <submittedName>
        <fullName evidence="5">Site-specific integrase</fullName>
    </submittedName>
</protein>
<dbReference type="RefSeq" id="WP_169321489.1">
    <property type="nucleotide sequence ID" value="NZ_JABCJF010000005.1"/>
</dbReference>
<dbReference type="Proteomes" id="UP000548067">
    <property type="component" value="Unassembled WGS sequence"/>
</dbReference>
<dbReference type="Pfam" id="PF00589">
    <property type="entry name" value="Phage_integrase"/>
    <property type="match status" value="1"/>
</dbReference>
<evidence type="ECO:0000256" key="1">
    <source>
        <dbReference type="ARBA" id="ARBA00008857"/>
    </source>
</evidence>
<proteinExistence type="inferred from homology"/>
<dbReference type="GO" id="GO:0006310">
    <property type="term" value="P:DNA recombination"/>
    <property type="evidence" value="ECO:0007669"/>
    <property type="project" value="UniProtKB-KW"/>
</dbReference>
<dbReference type="SUPFAM" id="SSF56349">
    <property type="entry name" value="DNA breaking-rejoining enzymes"/>
    <property type="match status" value="1"/>
</dbReference>
<dbReference type="CDD" id="cd01185">
    <property type="entry name" value="INTN1_C_like"/>
    <property type="match status" value="1"/>
</dbReference>
<gene>
    <name evidence="5" type="ORF">HIO71_10940</name>
</gene>
<dbReference type="InterPro" id="IPR050090">
    <property type="entry name" value="Tyrosine_recombinase_XerCD"/>
</dbReference>
<dbReference type="InterPro" id="IPR035386">
    <property type="entry name" value="Arm-DNA-bind_5"/>
</dbReference>
<accession>A0A848N8B6</accession>
<dbReference type="Pfam" id="PF13102">
    <property type="entry name" value="Phage_int_SAM_5"/>
    <property type="match status" value="1"/>
</dbReference>
<feature type="domain" description="Tyr recombinase" evidence="4">
    <location>
        <begin position="220"/>
        <end position="409"/>
    </location>
</feature>
<organism evidence="5 6">
    <name type="scientific">Chryseobacterium aquaticum</name>
    <dbReference type="NCBI Taxonomy" id="452084"/>
    <lineage>
        <taxon>Bacteria</taxon>
        <taxon>Pseudomonadati</taxon>
        <taxon>Bacteroidota</taxon>
        <taxon>Flavobacteriia</taxon>
        <taxon>Flavobacteriales</taxon>
        <taxon>Weeksellaceae</taxon>
        <taxon>Chryseobacterium group</taxon>
        <taxon>Chryseobacterium</taxon>
    </lineage>
</organism>
<evidence type="ECO:0000256" key="2">
    <source>
        <dbReference type="ARBA" id="ARBA00023125"/>
    </source>
</evidence>
<dbReference type="InterPro" id="IPR013762">
    <property type="entry name" value="Integrase-like_cat_sf"/>
</dbReference>
<name>A0A848N8B6_9FLAO</name>
<dbReference type="GO" id="GO:0003677">
    <property type="term" value="F:DNA binding"/>
    <property type="evidence" value="ECO:0007669"/>
    <property type="project" value="UniProtKB-KW"/>
</dbReference>
<evidence type="ECO:0000259" key="4">
    <source>
        <dbReference type="PROSITE" id="PS51898"/>
    </source>
</evidence>
<dbReference type="PANTHER" id="PTHR30349">
    <property type="entry name" value="PHAGE INTEGRASE-RELATED"/>
    <property type="match status" value="1"/>
</dbReference>
<comment type="similarity">
    <text evidence="1">Belongs to the 'phage' integrase family.</text>
</comment>
<keyword evidence="3" id="KW-0233">DNA recombination</keyword>